<evidence type="ECO:0000256" key="3">
    <source>
        <dbReference type="ARBA" id="ARBA00022475"/>
    </source>
</evidence>
<dbReference type="GO" id="GO:0043190">
    <property type="term" value="C:ATP-binding cassette (ABC) transporter complex"/>
    <property type="evidence" value="ECO:0007669"/>
    <property type="project" value="InterPro"/>
</dbReference>
<dbReference type="Proteomes" id="UP000436483">
    <property type="component" value="Unassembled WGS sequence"/>
</dbReference>
<evidence type="ECO:0000256" key="2">
    <source>
        <dbReference type="ARBA" id="ARBA00022448"/>
    </source>
</evidence>
<evidence type="ECO:0000256" key="6">
    <source>
        <dbReference type="ARBA" id="ARBA00022840"/>
    </source>
</evidence>
<dbReference type="SMART" id="SM00382">
    <property type="entry name" value="AAA"/>
    <property type="match status" value="1"/>
</dbReference>
<comment type="caution">
    <text evidence="11">The sequence shown here is derived from an EMBL/GenBank/DDBJ whole genome shotgun (WGS) entry which is preliminary data.</text>
</comment>
<reference evidence="11 12" key="1">
    <citation type="submission" date="2019-12" db="EMBL/GenBank/DDBJ databases">
        <authorList>
            <person name="Yuan C.-G."/>
        </authorList>
    </citation>
    <scope>NUCLEOTIDE SEQUENCE [LARGE SCALE GENOMIC DNA]</scope>
    <source>
        <strain evidence="11 12">KCTC 23863</strain>
    </source>
</reference>
<dbReference type="GO" id="GO:0015408">
    <property type="term" value="F:ABC-type ferric iron transporter activity"/>
    <property type="evidence" value="ECO:0007669"/>
    <property type="project" value="InterPro"/>
</dbReference>
<keyword evidence="7" id="KW-0408">Iron</keyword>
<dbReference type="CDD" id="cd03259">
    <property type="entry name" value="ABC_Carb_Solutes_like"/>
    <property type="match status" value="1"/>
</dbReference>
<dbReference type="RefSeq" id="WP_160886087.1">
    <property type="nucleotide sequence ID" value="NZ_WURB01000014.1"/>
</dbReference>
<dbReference type="EMBL" id="WURB01000014">
    <property type="protein sequence ID" value="MXQ13280.1"/>
    <property type="molecule type" value="Genomic_DNA"/>
</dbReference>
<dbReference type="InterPro" id="IPR017871">
    <property type="entry name" value="ABC_transporter-like_CS"/>
</dbReference>
<dbReference type="InterPro" id="IPR003439">
    <property type="entry name" value="ABC_transporter-like_ATP-bd"/>
</dbReference>
<dbReference type="PROSITE" id="PS00211">
    <property type="entry name" value="ABC_TRANSPORTER_1"/>
    <property type="match status" value="1"/>
</dbReference>
<dbReference type="GO" id="GO:0016887">
    <property type="term" value="F:ATP hydrolysis activity"/>
    <property type="evidence" value="ECO:0007669"/>
    <property type="project" value="InterPro"/>
</dbReference>
<feature type="domain" description="ABC transporter" evidence="10">
    <location>
        <begin position="32"/>
        <end position="264"/>
    </location>
</feature>
<accession>A0A7X3SQE9</accession>
<organism evidence="11 12">
    <name type="scientific">Microvirga makkahensis</name>
    <dbReference type="NCBI Taxonomy" id="1128670"/>
    <lineage>
        <taxon>Bacteria</taxon>
        <taxon>Pseudomonadati</taxon>
        <taxon>Pseudomonadota</taxon>
        <taxon>Alphaproteobacteria</taxon>
        <taxon>Hyphomicrobiales</taxon>
        <taxon>Methylobacteriaceae</taxon>
        <taxon>Microvirga</taxon>
    </lineage>
</organism>
<comment type="similarity">
    <text evidence="1">Belongs to the ABC transporter superfamily.</text>
</comment>
<evidence type="ECO:0000313" key="12">
    <source>
        <dbReference type="Proteomes" id="UP000436483"/>
    </source>
</evidence>
<dbReference type="PANTHER" id="PTHR42781">
    <property type="entry name" value="SPERMIDINE/PUTRESCINE IMPORT ATP-BINDING PROTEIN POTA"/>
    <property type="match status" value="1"/>
</dbReference>
<dbReference type="InterPro" id="IPR050093">
    <property type="entry name" value="ABC_SmlMolc_Importer"/>
</dbReference>
<dbReference type="SUPFAM" id="SSF50331">
    <property type="entry name" value="MOP-like"/>
    <property type="match status" value="1"/>
</dbReference>
<name>A0A7X3SQE9_9HYPH</name>
<dbReference type="AlphaFoldDB" id="A0A7X3SQE9"/>
<evidence type="ECO:0000256" key="7">
    <source>
        <dbReference type="ARBA" id="ARBA00023004"/>
    </source>
</evidence>
<evidence type="ECO:0000256" key="8">
    <source>
        <dbReference type="ARBA" id="ARBA00023065"/>
    </source>
</evidence>
<keyword evidence="3" id="KW-1003">Cell membrane</keyword>
<keyword evidence="12" id="KW-1185">Reference proteome</keyword>
<evidence type="ECO:0000256" key="5">
    <source>
        <dbReference type="ARBA" id="ARBA00022741"/>
    </source>
</evidence>
<dbReference type="InterPro" id="IPR015853">
    <property type="entry name" value="ABC_transpr_FbpC"/>
</dbReference>
<protein>
    <submittedName>
        <fullName evidence="11">ATP-binding cassette domain-containing protein</fullName>
    </submittedName>
</protein>
<dbReference type="InterPro" id="IPR003593">
    <property type="entry name" value="AAA+_ATPase"/>
</dbReference>
<reference evidence="11 12" key="2">
    <citation type="submission" date="2020-01" db="EMBL/GenBank/DDBJ databases">
        <title>Microvirga sp. nov., an arsenate reduction bacterium isolated from Tibet hotspring sediments.</title>
        <authorList>
            <person name="Xian W.-D."/>
            <person name="Li W.-J."/>
        </authorList>
    </citation>
    <scope>NUCLEOTIDE SEQUENCE [LARGE SCALE GENOMIC DNA]</scope>
    <source>
        <strain evidence="11 12">KCTC 23863</strain>
    </source>
</reference>
<dbReference type="InterPro" id="IPR013611">
    <property type="entry name" value="Transp-assoc_OB_typ2"/>
</dbReference>
<dbReference type="Pfam" id="PF00005">
    <property type="entry name" value="ABC_tran"/>
    <property type="match status" value="1"/>
</dbReference>
<dbReference type="GO" id="GO:0005524">
    <property type="term" value="F:ATP binding"/>
    <property type="evidence" value="ECO:0007669"/>
    <property type="project" value="UniProtKB-KW"/>
</dbReference>
<keyword evidence="8" id="KW-0406">Ion transport</keyword>
<gene>
    <name evidence="11" type="ORF">GR328_17780</name>
</gene>
<keyword evidence="2" id="KW-0813">Transport</keyword>
<keyword evidence="6 11" id="KW-0067">ATP-binding</keyword>
<keyword evidence="4" id="KW-0410">Iron transport</keyword>
<proteinExistence type="inferred from homology"/>
<dbReference type="PANTHER" id="PTHR42781:SF4">
    <property type="entry name" value="SPERMIDINE_PUTRESCINE IMPORT ATP-BINDING PROTEIN POTA"/>
    <property type="match status" value="1"/>
</dbReference>
<keyword evidence="9" id="KW-0472">Membrane</keyword>
<evidence type="ECO:0000259" key="10">
    <source>
        <dbReference type="PROSITE" id="PS50893"/>
    </source>
</evidence>
<evidence type="ECO:0000256" key="4">
    <source>
        <dbReference type="ARBA" id="ARBA00022496"/>
    </source>
</evidence>
<evidence type="ECO:0000256" key="1">
    <source>
        <dbReference type="ARBA" id="ARBA00005417"/>
    </source>
</evidence>
<evidence type="ECO:0000313" key="11">
    <source>
        <dbReference type="EMBL" id="MXQ13280.1"/>
    </source>
</evidence>
<dbReference type="Pfam" id="PF08402">
    <property type="entry name" value="TOBE_2"/>
    <property type="match status" value="1"/>
</dbReference>
<dbReference type="InterPro" id="IPR008995">
    <property type="entry name" value="Mo/tungstate-bd_C_term_dom"/>
</dbReference>
<dbReference type="OrthoDB" id="9802264at2"/>
<sequence>MSDRPAVSARDRFRLPRWGQRGTAGASIPAQLSFENIVQTYDATQALNGVSLTVEPGELVCLLGHSGCGKTTLLRIAAGVEAPSSGRVFMDGREVSGERNFVEPERRGIGLMFQDYALFPHMTILQNVMFGLKDLTASEADIAARRALSRVGLEHYANDFPHTLSGGEQQRVALARSIAPRPGVLLMDEPFSNLDRRMRDAIRDETVAILRETRATTIVVTHDPEEAMRIADRIVLMRSGSIVQQGSAEEIYRKPANLFAARFFCDFNEIEGHVRNGQATCPVGVFPAPHLPDGPAIVCVRPQGVRLKPPGFCLPGRVVSRRFLGEVDLVHIDVPGLDRPLQARVHDLVGLKEGQDVGIDVGPKDVLVFAASDA</sequence>
<dbReference type="Gene3D" id="3.40.50.300">
    <property type="entry name" value="P-loop containing nucleotide triphosphate hydrolases"/>
    <property type="match status" value="1"/>
</dbReference>
<dbReference type="GO" id="GO:0015697">
    <property type="term" value="P:quaternary ammonium group transport"/>
    <property type="evidence" value="ECO:0007669"/>
    <property type="project" value="UniProtKB-ARBA"/>
</dbReference>
<dbReference type="FunFam" id="3.40.50.300:FF:000425">
    <property type="entry name" value="Probable ABC transporter, ATP-binding subunit"/>
    <property type="match status" value="1"/>
</dbReference>
<keyword evidence="5" id="KW-0547">Nucleotide-binding</keyword>
<dbReference type="PROSITE" id="PS50893">
    <property type="entry name" value="ABC_TRANSPORTER_2"/>
    <property type="match status" value="1"/>
</dbReference>
<dbReference type="SUPFAM" id="SSF52540">
    <property type="entry name" value="P-loop containing nucleoside triphosphate hydrolases"/>
    <property type="match status" value="1"/>
</dbReference>
<dbReference type="InterPro" id="IPR027417">
    <property type="entry name" value="P-loop_NTPase"/>
</dbReference>
<evidence type="ECO:0000256" key="9">
    <source>
        <dbReference type="ARBA" id="ARBA00023136"/>
    </source>
</evidence>